<dbReference type="Gene3D" id="3.30.470.20">
    <property type="entry name" value="ATP-grasp fold, B domain"/>
    <property type="match status" value="1"/>
</dbReference>
<dbReference type="Gene3D" id="3.40.50.20">
    <property type="match status" value="1"/>
</dbReference>
<dbReference type="GO" id="GO:0046872">
    <property type="term" value="F:metal ion binding"/>
    <property type="evidence" value="ECO:0007669"/>
    <property type="project" value="InterPro"/>
</dbReference>
<evidence type="ECO:0000259" key="2">
    <source>
        <dbReference type="PROSITE" id="PS50975"/>
    </source>
</evidence>
<dbReference type="HOGENOM" id="CLU_052967_3_0_0"/>
<dbReference type="PROSITE" id="PS50975">
    <property type="entry name" value="ATP_GRASP"/>
    <property type="match status" value="1"/>
</dbReference>
<dbReference type="RefSeq" id="WP_015235767.1">
    <property type="nucleotide sequence ID" value="NC_019793.1"/>
</dbReference>
<dbReference type="EMBL" id="CP003382">
    <property type="protein sequence ID" value="AFZ67462.1"/>
    <property type="molecule type" value="Genomic_DNA"/>
</dbReference>
<gene>
    <name evidence="3" type="ordered locus">Deipe_1959</name>
</gene>
<keyword evidence="1" id="KW-0547">Nucleotide-binding</keyword>
<dbReference type="STRING" id="937777.Deipe_1959"/>
<proteinExistence type="predicted"/>
<dbReference type="SUPFAM" id="SSF56059">
    <property type="entry name" value="Glutathione synthetase ATP-binding domain-like"/>
    <property type="match status" value="1"/>
</dbReference>
<keyword evidence="1" id="KW-0067">ATP-binding</keyword>
<protein>
    <recommendedName>
        <fullName evidence="2">ATP-grasp domain-containing protein</fullName>
    </recommendedName>
</protein>
<dbReference type="KEGG" id="dpd:Deipe_1959"/>
<dbReference type="PATRIC" id="fig|937777.3.peg.1963"/>
<evidence type="ECO:0000256" key="1">
    <source>
        <dbReference type="PROSITE-ProRule" id="PRU00409"/>
    </source>
</evidence>
<dbReference type="AlphaFoldDB" id="L0A2N6"/>
<dbReference type="Proteomes" id="UP000010467">
    <property type="component" value="Chromosome"/>
</dbReference>
<dbReference type="InterPro" id="IPR011761">
    <property type="entry name" value="ATP-grasp"/>
</dbReference>
<dbReference type="OrthoDB" id="9803907at2"/>
<dbReference type="GO" id="GO:0005524">
    <property type="term" value="F:ATP binding"/>
    <property type="evidence" value="ECO:0007669"/>
    <property type="project" value="UniProtKB-UniRule"/>
</dbReference>
<organism evidence="3 4">
    <name type="scientific">Deinococcus peraridilitoris (strain DSM 19664 / LMG 22246 / CIP 109416 / KR-200)</name>
    <dbReference type="NCBI Taxonomy" id="937777"/>
    <lineage>
        <taxon>Bacteria</taxon>
        <taxon>Thermotogati</taxon>
        <taxon>Deinococcota</taxon>
        <taxon>Deinococci</taxon>
        <taxon>Deinococcales</taxon>
        <taxon>Deinococcaceae</taxon>
        <taxon>Deinococcus</taxon>
    </lineage>
</organism>
<accession>L0A2N6</accession>
<dbReference type="Pfam" id="PF15632">
    <property type="entry name" value="ATPgrasp_Ter"/>
    <property type="match status" value="1"/>
</dbReference>
<sequence>MKTVWLNKNFAVIREYADALHRAGYRVLVSHTNADSPQLQGAAEPHLEPRGLTGDAYIRWALEFARSHRVDVFWPGKELRVFARERARFEAAGVTLILPAGEVILDHLDDKAAFLAGLPDFLRTPPYGVVTTWADMSAAFDIISEQGWTPCIKPARGVYGHGFRVIVHERRLEDFLAGDTIRMTRDEARGLFAPLASFSPMLVMGCLTGVERSIDVVSWQGQLGAAIIRAKLPGLHGSQLIEQRPDLEELVRQAVSHYGLSGVVNVQFKDGPDGAPYILEINARPSGGSHMSALAGPDLPVWAVRLALGEAQASDVPPPAYGARLLNLHVARVIHGAPELAGVLS</sequence>
<reference evidence="4" key="1">
    <citation type="submission" date="2012-03" db="EMBL/GenBank/DDBJ databases">
        <title>Complete sequence of chromosome of Deinococcus peraridilitoris DSM 19664.</title>
        <authorList>
            <person name="Lucas S."/>
            <person name="Copeland A."/>
            <person name="Lapidus A."/>
            <person name="Glavina del Rio T."/>
            <person name="Dalin E."/>
            <person name="Tice H."/>
            <person name="Bruce D."/>
            <person name="Goodwin L."/>
            <person name="Pitluck S."/>
            <person name="Peters L."/>
            <person name="Mikhailova N."/>
            <person name="Lu M."/>
            <person name="Kyrpides N."/>
            <person name="Mavromatis K."/>
            <person name="Ivanova N."/>
            <person name="Brettin T."/>
            <person name="Detter J.C."/>
            <person name="Han C."/>
            <person name="Larimer F."/>
            <person name="Land M."/>
            <person name="Hauser L."/>
            <person name="Markowitz V."/>
            <person name="Cheng J.-F."/>
            <person name="Hugenholtz P."/>
            <person name="Woyke T."/>
            <person name="Wu D."/>
            <person name="Pukall R."/>
            <person name="Steenblock K."/>
            <person name="Brambilla E."/>
            <person name="Klenk H.-P."/>
            <person name="Eisen J.A."/>
        </authorList>
    </citation>
    <scope>NUCLEOTIDE SEQUENCE [LARGE SCALE GENOMIC DNA]</scope>
    <source>
        <strain evidence="4">DSM 19664 / LMG 22246 / CIP 109416 / KR-200</strain>
    </source>
</reference>
<feature type="domain" description="ATP-grasp" evidence="2">
    <location>
        <begin position="114"/>
        <end position="308"/>
    </location>
</feature>
<evidence type="ECO:0000313" key="3">
    <source>
        <dbReference type="EMBL" id="AFZ67462.1"/>
    </source>
</evidence>
<name>L0A2N6_DEIPD</name>
<keyword evidence="4" id="KW-1185">Reference proteome</keyword>
<dbReference type="eggNOG" id="COG0458">
    <property type="taxonomic scope" value="Bacteria"/>
</dbReference>
<evidence type="ECO:0000313" key="4">
    <source>
        <dbReference type="Proteomes" id="UP000010467"/>
    </source>
</evidence>